<feature type="compositionally biased region" description="Low complexity" evidence="2">
    <location>
        <begin position="63"/>
        <end position="75"/>
    </location>
</feature>
<organism evidence="3 4">
    <name type="scientific">Dentipellis fragilis</name>
    <dbReference type="NCBI Taxonomy" id="205917"/>
    <lineage>
        <taxon>Eukaryota</taxon>
        <taxon>Fungi</taxon>
        <taxon>Dikarya</taxon>
        <taxon>Basidiomycota</taxon>
        <taxon>Agaricomycotina</taxon>
        <taxon>Agaricomycetes</taxon>
        <taxon>Russulales</taxon>
        <taxon>Hericiaceae</taxon>
        <taxon>Dentipellis</taxon>
    </lineage>
</organism>
<keyword evidence="1" id="KW-0175">Coiled coil</keyword>
<comment type="caution">
    <text evidence="3">The sequence shown here is derived from an EMBL/GenBank/DDBJ whole genome shotgun (WGS) entry which is preliminary data.</text>
</comment>
<proteinExistence type="predicted"/>
<evidence type="ECO:0000256" key="1">
    <source>
        <dbReference type="SAM" id="Coils"/>
    </source>
</evidence>
<gene>
    <name evidence="3" type="ORF">EVG20_g10265</name>
</gene>
<feature type="compositionally biased region" description="Polar residues" evidence="2">
    <location>
        <begin position="1"/>
        <end position="12"/>
    </location>
</feature>
<name>A0A4Y9XTK2_9AGAM</name>
<dbReference type="AlphaFoldDB" id="A0A4Y9XTK2"/>
<protein>
    <submittedName>
        <fullName evidence="3">Uncharacterized protein</fullName>
    </submittedName>
</protein>
<evidence type="ECO:0000313" key="3">
    <source>
        <dbReference type="EMBL" id="TFY53102.1"/>
    </source>
</evidence>
<feature type="compositionally biased region" description="Polar residues" evidence="2">
    <location>
        <begin position="93"/>
        <end position="113"/>
    </location>
</feature>
<evidence type="ECO:0000256" key="2">
    <source>
        <dbReference type="SAM" id="MobiDB-lite"/>
    </source>
</evidence>
<sequence length="296" mass="32083">MTTGQASYQQHASGLAPPADYPSLSSSGTYMQPPYTRAMGPPPVPTQRPMTGRPRSRSVQQGSIPLAAHPAAPSPRSRRIPHVVPPTAADLPSYTQAPSTTATHQVGSSSTAHAPTYPVDPTSSDSRGSSNSQVQQPPAGPSRTRKGKEPLSDLFTREPLQFKRPADNSRPSSFIESDDEGKNGKLKKGWRYSARDSLSIRTSAKKMKRAVATTENTKLTDAELIAKGEALHLILWCGANTDFRIPGADMLASPCDIPEVKRRIKDFEREAQIAKNELGALSDLYARAQQRLSKCR</sequence>
<feature type="coiled-coil region" evidence="1">
    <location>
        <begin position="257"/>
        <end position="291"/>
    </location>
</feature>
<dbReference type="Proteomes" id="UP000298327">
    <property type="component" value="Unassembled WGS sequence"/>
</dbReference>
<reference evidence="3 4" key="1">
    <citation type="submission" date="2019-02" db="EMBL/GenBank/DDBJ databases">
        <title>Genome sequencing of the rare red list fungi Dentipellis fragilis.</title>
        <authorList>
            <person name="Buettner E."/>
            <person name="Kellner H."/>
        </authorList>
    </citation>
    <scope>NUCLEOTIDE SEQUENCE [LARGE SCALE GENOMIC DNA]</scope>
    <source>
        <strain evidence="3 4">DSM 105465</strain>
    </source>
</reference>
<evidence type="ECO:0000313" key="4">
    <source>
        <dbReference type="Proteomes" id="UP000298327"/>
    </source>
</evidence>
<feature type="region of interest" description="Disordered" evidence="2">
    <location>
        <begin position="1"/>
        <end position="188"/>
    </location>
</feature>
<dbReference type="OrthoDB" id="10401544at2759"/>
<accession>A0A4Y9XTK2</accession>
<feature type="compositionally biased region" description="Polar residues" evidence="2">
    <location>
        <begin position="121"/>
        <end position="136"/>
    </location>
</feature>
<dbReference type="EMBL" id="SEOQ01001202">
    <property type="protein sequence ID" value="TFY53102.1"/>
    <property type="molecule type" value="Genomic_DNA"/>
</dbReference>
<keyword evidence="4" id="KW-1185">Reference proteome</keyword>